<feature type="compositionally biased region" description="Low complexity" evidence="11">
    <location>
        <begin position="1666"/>
        <end position="1681"/>
    </location>
</feature>
<dbReference type="CDD" id="cd05611">
    <property type="entry name" value="STKc_Rim15_like"/>
    <property type="match status" value="1"/>
</dbReference>
<feature type="compositionally biased region" description="Polar residues" evidence="11">
    <location>
        <begin position="447"/>
        <end position="466"/>
    </location>
</feature>
<dbReference type="PROSITE" id="PS50011">
    <property type="entry name" value="PROTEIN_KINASE_DOM"/>
    <property type="match status" value="1"/>
</dbReference>
<keyword evidence="16" id="KW-1185">Reference proteome</keyword>
<dbReference type="InterPro" id="IPR011006">
    <property type="entry name" value="CheY-like_superfamily"/>
</dbReference>
<feature type="compositionally biased region" description="Low complexity" evidence="11">
    <location>
        <begin position="866"/>
        <end position="886"/>
    </location>
</feature>
<dbReference type="GO" id="GO:0004674">
    <property type="term" value="F:protein serine/threonine kinase activity"/>
    <property type="evidence" value="ECO:0007669"/>
    <property type="project" value="UniProtKB-KW"/>
</dbReference>
<dbReference type="Gene3D" id="3.30.450.20">
    <property type="entry name" value="PAS domain"/>
    <property type="match status" value="1"/>
</dbReference>
<feature type="compositionally biased region" description="Polar residues" evidence="11">
    <location>
        <begin position="116"/>
        <end position="127"/>
    </location>
</feature>
<feature type="region of interest" description="Disordered" evidence="11">
    <location>
        <begin position="1118"/>
        <end position="1209"/>
    </location>
</feature>
<feature type="region of interest" description="Disordered" evidence="11">
    <location>
        <begin position="1982"/>
        <end position="2032"/>
    </location>
</feature>
<feature type="region of interest" description="Disordered" evidence="11">
    <location>
        <begin position="917"/>
        <end position="1009"/>
    </location>
</feature>
<feature type="compositionally biased region" description="Low complexity" evidence="11">
    <location>
        <begin position="349"/>
        <end position="372"/>
    </location>
</feature>
<dbReference type="InterPro" id="IPR000961">
    <property type="entry name" value="AGC-kinase_C"/>
</dbReference>
<feature type="compositionally biased region" description="Polar residues" evidence="11">
    <location>
        <begin position="3086"/>
        <end position="3107"/>
    </location>
</feature>
<dbReference type="GO" id="GO:1901992">
    <property type="term" value="P:positive regulation of mitotic cell cycle phase transition"/>
    <property type="evidence" value="ECO:0007669"/>
    <property type="project" value="UniProtKB-ARBA"/>
</dbReference>
<dbReference type="SMART" id="SM00448">
    <property type="entry name" value="REC"/>
    <property type="match status" value="1"/>
</dbReference>
<dbReference type="CDD" id="cd00130">
    <property type="entry name" value="PAS"/>
    <property type="match status" value="1"/>
</dbReference>
<accession>A0A316U0M4</accession>
<keyword evidence="6" id="KW-0418">Kinase</keyword>
<evidence type="ECO:0000259" key="12">
    <source>
        <dbReference type="PROSITE" id="PS50011"/>
    </source>
</evidence>
<feature type="compositionally biased region" description="Polar residues" evidence="11">
    <location>
        <begin position="1143"/>
        <end position="1163"/>
    </location>
</feature>
<feature type="compositionally biased region" description="Polar residues" evidence="11">
    <location>
        <begin position="1456"/>
        <end position="1467"/>
    </location>
</feature>
<feature type="compositionally biased region" description="Polar residues" evidence="11">
    <location>
        <begin position="135"/>
        <end position="145"/>
    </location>
</feature>
<feature type="domain" description="Response regulatory" evidence="13">
    <location>
        <begin position="3647"/>
        <end position="3764"/>
    </location>
</feature>
<feature type="compositionally biased region" description="Polar residues" evidence="11">
    <location>
        <begin position="29"/>
        <end position="59"/>
    </location>
</feature>
<feature type="region of interest" description="Disordered" evidence="11">
    <location>
        <begin position="579"/>
        <end position="622"/>
    </location>
</feature>
<feature type="compositionally biased region" description="Polar residues" evidence="11">
    <location>
        <begin position="1890"/>
        <end position="1907"/>
    </location>
</feature>
<keyword evidence="5" id="KW-0547">Nucleotide-binding</keyword>
<feature type="region of interest" description="Disordered" evidence="11">
    <location>
        <begin position="3480"/>
        <end position="3548"/>
    </location>
</feature>
<feature type="compositionally biased region" description="Low complexity" evidence="11">
    <location>
        <begin position="1440"/>
        <end position="1454"/>
    </location>
</feature>
<feature type="region of interest" description="Disordered" evidence="11">
    <location>
        <begin position="785"/>
        <end position="887"/>
    </location>
</feature>
<dbReference type="Pfam" id="PF00072">
    <property type="entry name" value="Response_reg"/>
    <property type="match status" value="1"/>
</dbReference>
<dbReference type="EC" id="2.7.11.1" evidence="1"/>
<feature type="compositionally biased region" description="Polar residues" evidence="11">
    <location>
        <begin position="3178"/>
        <end position="3196"/>
    </location>
</feature>
<feature type="compositionally biased region" description="Low complexity" evidence="11">
    <location>
        <begin position="1372"/>
        <end position="1385"/>
    </location>
</feature>
<feature type="compositionally biased region" description="Low complexity" evidence="11">
    <location>
        <begin position="422"/>
        <end position="446"/>
    </location>
</feature>
<dbReference type="InterPro" id="IPR035965">
    <property type="entry name" value="PAS-like_dom_sf"/>
</dbReference>
<dbReference type="SUPFAM" id="SSF52172">
    <property type="entry name" value="CheY-like"/>
    <property type="match status" value="1"/>
</dbReference>
<feature type="region of interest" description="Disordered" evidence="11">
    <location>
        <begin position="3876"/>
        <end position="3906"/>
    </location>
</feature>
<dbReference type="InterPro" id="IPR001789">
    <property type="entry name" value="Sig_transdc_resp-reg_receiver"/>
</dbReference>
<feature type="region of interest" description="Disordered" evidence="11">
    <location>
        <begin position="2618"/>
        <end position="2767"/>
    </location>
</feature>
<dbReference type="FunFam" id="3.30.200.20:FF:001008">
    <property type="entry name" value="Serine/threonine-protein kinase cek1"/>
    <property type="match status" value="1"/>
</dbReference>
<feature type="compositionally biased region" description="Low complexity" evidence="11">
    <location>
        <begin position="146"/>
        <end position="156"/>
    </location>
</feature>
<feature type="compositionally biased region" description="Polar residues" evidence="11">
    <location>
        <begin position="1752"/>
        <end position="1764"/>
    </location>
</feature>
<dbReference type="FunFam" id="1.10.510.10:FF:000340">
    <property type="entry name" value="Serine threonine protein kinase"/>
    <property type="match status" value="1"/>
</dbReference>
<feature type="compositionally biased region" description="Low complexity" evidence="11">
    <location>
        <begin position="1987"/>
        <end position="2006"/>
    </location>
</feature>
<keyword evidence="7" id="KW-0067">ATP-binding</keyword>
<feature type="compositionally biased region" description="Polar residues" evidence="11">
    <location>
        <begin position="3819"/>
        <end position="3829"/>
    </location>
</feature>
<comment type="catalytic activity">
    <reaction evidence="8">
        <text>L-threonyl-[protein] + ATP = O-phospho-L-threonyl-[protein] + ADP + H(+)</text>
        <dbReference type="Rhea" id="RHEA:46608"/>
        <dbReference type="Rhea" id="RHEA-COMP:11060"/>
        <dbReference type="Rhea" id="RHEA-COMP:11605"/>
        <dbReference type="ChEBI" id="CHEBI:15378"/>
        <dbReference type="ChEBI" id="CHEBI:30013"/>
        <dbReference type="ChEBI" id="CHEBI:30616"/>
        <dbReference type="ChEBI" id="CHEBI:61977"/>
        <dbReference type="ChEBI" id="CHEBI:456216"/>
        <dbReference type="EC" id="2.7.11.1"/>
    </reaction>
</comment>
<feature type="compositionally biased region" description="Polar residues" evidence="11">
    <location>
        <begin position="3492"/>
        <end position="3508"/>
    </location>
</feature>
<feature type="compositionally biased region" description="Low complexity" evidence="11">
    <location>
        <begin position="546"/>
        <end position="562"/>
    </location>
</feature>
<dbReference type="Proteomes" id="UP000245942">
    <property type="component" value="Unassembled WGS sequence"/>
</dbReference>
<feature type="region of interest" description="Disordered" evidence="11">
    <location>
        <begin position="3045"/>
        <end position="3112"/>
    </location>
</feature>
<dbReference type="GO" id="GO:0005737">
    <property type="term" value="C:cytoplasm"/>
    <property type="evidence" value="ECO:0007669"/>
    <property type="project" value="TreeGrafter"/>
</dbReference>
<feature type="compositionally biased region" description="Low complexity" evidence="11">
    <location>
        <begin position="80"/>
        <end position="115"/>
    </location>
</feature>
<evidence type="ECO:0000256" key="3">
    <source>
        <dbReference type="ARBA" id="ARBA00022553"/>
    </source>
</evidence>
<feature type="compositionally biased region" description="Basic and acidic residues" evidence="11">
    <location>
        <begin position="2184"/>
        <end position="2195"/>
    </location>
</feature>
<feature type="compositionally biased region" description="Basic and acidic residues" evidence="11">
    <location>
        <begin position="1359"/>
        <end position="1370"/>
    </location>
</feature>
<evidence type="ECO:0000256" key="7">
    <source>
        <dbReference type="ARBA" id="ARBA00022840"/>
    </source>
</evidence>
<dbReference type="InterPro" id="IPR000719">
    <property type="entry name" value="Prot_kinase_dom"/>
</dbReference>
<feature type="compositionally biased region" description="Low complexity" evidence="11">
    <location>
        <begin position="60"/>
        <end position="73"/>
    </location>
</feature>
<feature type="compositionally biased region" description="Low complexity" evidence="11">
    <location>
        <begin position="736"/>
        <end position="760"/>
    </location>
</feature>
<evidence type="ECO:0000256" key="4">
    <source>
        <dbReference type="ARBA" id="ARBA00022679"/>
    </source>
</evidence>
<dbReference type="GeneID" id="37017095"/>
<feature type="compositionally biased region" description="Low complexity" evidence="11">
    <location>
        <begin position="3511"/>
        <end position="3520"/>
    </location>
</feature>
<feature type="compositionally biased region" description="Polar residues" evidence="11">
    <location>
        <begin position="2842"/>
        <end position="2852"/>
    </location>
</feature>
<dbReference type="PROSITE" id="PS51285">
    <property type="entry name" value="AGC_KINASE_CTER"/>
    <property type="match status" value="1"/>
</dbReference>
<dbReference type="Pfam" id="PF00069">
    <property type="entry name" value="Pkinase"/>
    <property type="match status" value="2"/>
</dbReference>
<feature type="compositionally biased region" description="Gly residues" evidence="11">
    <location>
        <begin position="3534"/>
        <end position="3544"/>
    </location>
</feature>
<dbReference type="RefSeq" id="XP_025346122.1">
    <property type="nucleotide sequence ID" value="XM_025495361.1"/>
</dbReference>
<feature type="domain" description="Protein kinase" evidence="12">
    <location>
        <begin position="2888"/>
        <end position="3302"/>
    </location>
</feature>
<feature type="compositionally biased region" description="Basic and acidic residues" evidence="11">
    <location>
        <begin position="1877"/>
        <end position="1887"/>
    </location>
</feature>
<dbReference type="GO" id="GO:0000160">
    <property type="term" value="P:phosphorelay signal transduction system"/>
    <property type="evidence" value="ECO:0007669"/>
    <property type="project" value="InterPro"/>
</dbReference>
<evidence type="ECO:0000256" key="11">
    <source>
        <dbReference type="SAM" id="MobiDB-lite"/>
    </source>
</evidence>
<dbReference type="PROSITE" id="PS00108">
    <property type="entry name" value="PROTEIN_KINASE_ST"/>
    <property type="match status" value="1"/>
</dbReference>
<dbReference type="Gene3D" id="3.30.200.20">
    <property type="entry name" value="Phosphorylase Kinase, domain 1"/>
    <property type="match status" value="1"/>
</dbReference>
<feature type="compositionally biased region" description="Polar residues" evidence="11">
    <location>
        <begin position="516"/>
        <end position="534"/>
    </location>
</feature>
<evidence type="ECO:0000313" key="16">
    <source>
        <dbReference type="Proteomes" id="UP000245942"/>
    </source>
</evidence>
<keyword evidence="2" id="KW-0723">Serine/threonine-protein kinase</keyword>
<dbReference type="Gene3D" id="1.10.510.10">
    <property type="entry name" value="Transferase(Phosphotransferase) domain 1"/>
    <property type="match status" value="2"/>
</dbReference>
<organism evidence="15 16">
    <name type="scientific">Pseudomicrostroma glucosiphilum</name>
    <dbReference type="NCBI Taxonomy" id="1684307"/>
    <lineage>
        <taxon>Eukaryota</taxon>
        <taxon>Fungi</taxon>
        <taxon>Dikarya</taxon>
        <taxon>Basidiomycota</taxon>
        <taxon>Ustilaginomycotina</taxon>
        <taxon>Exobasidiomycetes</taxon>
        <taxon>Microstromatales</taxon>
        <taxon>Microstromatales incertae sedis</taxon>
        <taxon>Pseudomicrostroma</taxon>
    </lineage>
</organism>
<feature type="region of interest" description="Disordered" evidence="11">
    <location>
        <begin position="1322"/>
        <end position="1804"/>
    </location>
</feature>
<feature type="compositionally biased region" description="Acidic residues" evidence="11">
    <location>
        <begin position="1244"/>
        <end position="1254"/>
    </location>
</feature>
<proteinExistence type="predicted"/>
<comment type="catalytic activity">
    <reaction evidence="9">
        <text>L-seryl-[protein] + ATP = O-phospho-L-seryl-[protein] + ADP + H(+)</text>
        <dbReference type="Rhea" id="RHEA:17989"/>
        <dbReference type="Rhea" id="RHEA-COMP:9863"/>
        <dbReference type="Rhea" id="RHEA-COMP:11604"/>
        <dbReference type="ChEBI" id="CHEBI:15378"/>
        <dbReference type="ChEBI" id="CHEBI:29999"/>
        <dbReference type="ChEBI" id="CHEBI:30616"/>
        <dbReference type="ChEBI" id="CHEBI:83421"/>
        <dbReference type="ChEBI" id="CHEBI:456216"/>
        <dbReference type="EC" id="2.7.11.1"/>
    </reaction>
</comment>
<feature type="compositionally biased region" description="Low complexity" evidence="11">
    <location>
        <begin position="1487"/>
        <end position="1506"/>
    </location>
</feature>
<name>A0A316U0M4_9BASI</name>
<feature type="region of interest" description="Disordered" evidence="11">
    <location>
        <begin position="2173"/>
        <end position="2195"/>
    </location>
</feature>
<dbReference type="STRING" id="1684307.A0A316U0M4"/>
<feature type="region of interest" description="Disordered" evidence="11">
    <location>
        <begin position="1"/>
        <end position="204"/>
    </location>
</feature>
<evidence type="ECO:0000256" key="5">
    <source>
        <dbReference type="ARBA" id="ARBA00022741"/>
    </source>
</evidence>
<dbReference type="GO" id="GO:0005634">
    <property type="term" value="C:nucleus"/>
    <property type="evidence" value="ECO:0007669"/>
    <property type="project" value="TreeGrafter"/>
</dbReference>
<evidence type="ECO:0000256" key="10">
    <source>
        <dbReference type="PROSITE-ProRule" id="PRU00169"/>
    </source>
</evidence>
<dbReference type="Gene3D" id="3.40.50.2300">
    <property type="match status" value="1"/>
</dbReference>
<reference evidence="15 16" key="1">
    <citation type="journal article" date="2018" name="Mol. Biol. Evol.">
        <title>Broad Genomic Sampling Reveals a Smut Pathogenic Ancestry of the Fungal Clade Ustilaginomycotina.</title>
        <authorList>
            <person name="Kijpornyongpan T."/>
            <person name="Mondo S.J."/>
            <person name="Barry K."/>
            <person name="Sandor L."/>
            <person name="Lee J."/>
            <person name="Lipzen A."/>
            <person name="Pangilinan J."/>
            <person name="LaButti K."/>
            <person name="Hainaut M."/>
            <person name="Henrissat B."/>
            <person name="Grigoriev I.V."/>
            <person name="Spatafora J.W."/>
            <person name="Aime M.C."/>
        </authorList>
    </citation>
    <scope>NUCLEOTIDE SEQUENCE [LARGE SCALE GENOMIC DNA]</scope>
    <source>
        <strain evidence="15 16">MCA 4718</strain>
    </source>
</reference>
<protein>
    <recommendedName>
        <fullName evidence="1">non-specific serine/threonine protein kinase</fullName>
        <ecNumber evidence="1">2.7.11.1</ecNumber>
    </recommendedName>
</protein>
<evidence type="ECO:0000256" key="9">
    <source>
        <dbReference type="ARBA" id="ARBA00048679"/>
    </source>
</evidence>
<evidence type="ECO:0000256" key="2">
    <source>
        <dbReference type="ARBA" id="ARBA00022527"/>
    </source>
</evidence>
<dbReference type="EMBL" id="KZ819333">
    <property type="protein sequence ID" value="PWN18962.1"/>
    <property type="molecule type" value="Genomic_DNA"/>
</dbReference>
<feature type="compositionally biased region" description="Low complexity" evidence="11">
    <location>
        <begin position="1774"/>
        <end position="1783"/>
    </location>
</feature>
<evidence type="ECO:0000256" key="1">
    <source>
        <dbReference type="ARBA" id="ARBA00012513"/>
    </source>
</evidence>
<feature type="compositionally biased region" description="Polar residues" evidence="11">
    <location>
        <begin position="1606"/>
        <end position="1615"/>
    </location>
</feature>
<feature type="compositionally biased region" description="Basic residues" evidence="11">
    <location>
        <begin position="2799"/>
        <end position="2809"/>
    </location>
</feature>
<feature type="compositionally biased region" description="Polar residues" evidence="11">
    <location>
        <begin position="917"/>
        <end position="926"/>
    </location>
</feature>
<evidence type="ECO:0000259" key="13">
    <source>
        <dbReference type="PROSITE" id="PS50110"/>
    </source>
</evidence>
<sequence>MSPAPGPGGDAIITAGVDEDAPLAIAGPSSPSSTAQGPLQRGSLQAQSDQVSSDGNAETPSPRIARSSASPPITTEPRSDSGGSSSSSSRPHPSSIAAASFSSPPSSSARSSSSANIESQAKQQQRTSRIEALSPLSNEFSFQRVSSSSSPSSSSSTALAAAYKPSGSGISLVDPLEASRPGEESAMTHDGSQKQEVSRSTRLGSSAAGVYDLKGEVAPASQLTPLSVPGSGRLEDVHEEQESPSQQSIDAAVAPSRPPPSSFIDPFASARASRSVYSSPTGASTAYEQPVPRRSSQHSPSFVSPSPSASTATSSSSSTSSATTLLPTDSTTTSLGVPGLGRPAQYTGSAAASSASKLARSPFDTTPSFSSPLAHALTVTGDAAEDLDLDQQASAPDSSPMASDPVGRRESAGDSPKQVEASLSSLGTALQQQQQQSSPSSRTSMSPWKQQDPSSPEATSAGSRGDQQLHFVQQRHRGSLPDDRRASSGSSNASIRRTRNDVSFQRRHGSIEAQPKTGQVSRVISSGRGSTSSMGPPLSIPRRHGSSVSSTNSATLASASTSPDEGTFYASMRALPIRGRGDFEGSEGSGSPGWARSASGASSVESPRLSAPEIQPHLSRSSSLAWDADELRAAGPAMVAVENRAVSATTARRRKSSAAAIAGAGHRRARSLGGALLGADGAGSSPIGGPDGVDPNLVAAIRAGDASIPGTPMGESASSSNYYDAISTSAGGKGNPSTASSSTLPLSSSSATSSLPATPAGFAKASRKPYGLLNVQPDTRALANTYPSMVVPSTSSRKRAVTTSGSAGREDAEDSGSRQGTAVDADEVGSPVSSLSPSSATDQRLPPIDTSGDYTRSRTRSQTVASSPSHSPRSSLPSLAGGSSARMSQGLGDAIRLQRVPASVRLAGDLFTAHQHSGTQYQSQHAMGSGSHRLSQSISAMSSASASSQPQSPLAQHEALSHGLGIGVHGQPLREASPLLPATPSASPRPSPRHSFGGRGSGRGASAASSASVSPVIPYSDSMVPALPSASSEASRGILAPLTSARHMSRDVSDRDLSSESPAAGLSMSLGGGSAFATAMAIRSTNTRKARASASSGSAYAPLLSVSPSQSNRLLPIRNAADRRSFGPGELQRRLEGGIGNFSHDTSMLPSGSGSAANTTSEATDPALPSDEASRQQGPRSHGRMSFASGALPGQSALLTPGDPDFPKVTGTDDYARFIVQSRTAKMQKWRSSNALKGGKGGTGDDDADSNSSEEQDHSYSGSLALGRRGTVVGLPGSLTGPRGSNASAADFINAAVIDADSTREIEWVDWLDEYRKMKEAKLRTEQEEQGDPGMSSTKAPEASGSDLKAPQTSSPIAETRKSVPTRDDSNESGLSVSSWSNSGSDQNQRSFRTPWPPSTEEDKEIRSATPATPLSADALRRGLGGPPRRPSEPAGAKESSASASYANRNRPSSGLVPSNLSPVTSMSERRGSSSKADNRQGTRNASLSPVTSRTTSTSTSGGLTSYAGHQIPSGSSGGPSRKRRHLGSKIEAWWGAVKSNFAQPGPTSPGHHRSASGGHLGAVRPFERQAIRTRAEGYHRHASQETQIPDDIKMRLPSRPGASATAHTPASKSQRPVLRGASSSPLLMKPEPRFPNPRAESASQIPSMARESTDTATSEERGRESSTAASSRGSSRTSIARRTREPPAPLSLDHSGAPTSTSPTVGAASDIRRFSPSCGVSSNGSRGEGSRSPLFRALSPPLSKSSPLASGTGSLAEDQQQQAKPRRPLLPRSGTSDSASGSAGSGRQGQLQGQPGVSSKDITIQSVRRHIRHRLAASKDSCDKELRKIVNAVNLFVEASMEEKARQDFTLETASDVGDDELRMLDAGMQDLQLDTESRGAPDDRSGVTGRSASLQRTASQRSQKSIFEAQLPKSDLLSPPEAADPDETPRAGLGMDPSTDAAPTPRRSGPQSASSGYTLPPPPARSSAALALSASMPGTSFSLATRNRTSRSVSSSRPTSRSHSPMLGATRHDLTQFSPPRKTRRLPAEDAPLDPYIPALQDIVGLALDVSDTPITALTARPGACSEIIAQVQTVGQAWDEHPDWPGRGWYVQLLLAVAGLSRVVEWWEAEKGFWNFDDEDEPQDAQPISFGFGQSGIYNQNLEGEAPPAGSPLRARQSLAGTIALPLSTHTSSAASSPALEPRDRRIFSEGDRSRFSQVGSVHAPANDEAFRRGSLTDGAASLGLSGLTGDEGAIPASTVTQQPAQQESPNILMELSLDQERVIYVSPAWRQVVGTDPAMLLDTPIIDLLATNDVETFAEATRQLQQNESHTVEIAFRLLVMTGSADESNESVEPLNLYQEMEGKGMLMRDRGDGQPTHTMWVFKPVGSPEPEADLSSSPHKAAEIDPAAAIIAANISTDPLLCRICERDVPTWFFEKHSEICNEIHRLEMEVGECNEGLSELRRTIRAILARLDDTTGTEPPAEYRGALLTTPAPSNEPPSAIEHLKLLSPRPPPPSAVRKSHLRALEAALEILQTAREISTPTIKEDDLAQTVDKQRLLSPTSENRIVQVRNWLPPSIEDPALEVLMADVMSATRNKLSVVNRTLNTIVYVETVRLEWEERVDAALAAVAQDNDESIGSTSQDDEGLSGSEASNTSDAGVSHQLPDAPIPAELSVVSETGETSIKEKTEAEQDEEDAAETSAILLERDDRDDAETVAVPPSGPLSARNFGADVDDFDEIPGVEGHMGGSVTSPDPPTGSHDTTGIPIPRSGGIAALHPPSRPRGDLTISTLGEESVIKGPPSVVAQQAVLSNMRRTRSRSRSRRQSSIDPSRAGNMLYTPPLSPRQSPSDGFGGQSHGMSYGSSMRRVSTHRPSMGGSHAAMSPRLPPAAPSSRPTASSIKDFDILKPISKGAFGSVFLAKKRTTGDYYAIKVLKKSDMIAKNQITNVKAERMILMTQTQSPFVVKLYFTFQSKEYLYLVMEYLPGGDCASLVKMLGGLDEQWAKQYLAEVVNGLEQLHAQNVVHRDLKPDNLLIDQKGHLKVTDFGLSKIGLLGRQTRPATAVTSTTAGKPPFSTSGTGHNKSDSFGSSVGTSGPGLMRSASTRSNTNAWTDSSLGSSPMTPGSGGLGQNQAFFVAPTHGALGRIVSSESSGSDLATGAPGVMGKPQPIAMATSHAESPGTPFGQHMLLDQLSPSGPHSANSGGSGNQHQQVKKIVGTPDYLAPESILGIGMDDKAVDWWALGVILYEFLYGYPPFHAETPNLVFDNILSRNIDWEEDSMDISPAARDLMERLMCTDPKERLGSRGMEEIKAHPFFEGIDWQDIVSKEGPFVPQISDPESTDYFDLRGAMQQDFVHEFAATAPSVTAFAQAIENKRLLEPNRTPSRLTIRNRLDRTRTERVEQSIADDFGSFSYKNLSVLKQANDEVIRKMRDEQLLSQQLAAQQREEQHAQQQHQPIQQWQHGQSSSAAALQSRNRSLSAKLAAANAARAGFSQAQAARPPSPALSVSTQSSGQLRTRQPTSPAPVSLSASSSLRHKPRASDMSSGSGSGSGSGSPAGTGTFVTTVMERKRSQLAEDDAQNTMRKTSLPSRLRTASLSTTEHRSSAYSSHLGGSGSWKPRHSLVDENAEQLLLGESQPASAPTAADGSVLAKEIVPAVPECLVAEDNPISQRMLCQVLNKMGCKCTTVRNGADAVRLAMADTIYAVLFIDLTLPIVNGSDVARMIKSTRNANSQTPILALTPYDKEEPLDVTGSVFDGCMTKPIDTAEVRGLMPAILTHHALLLSGALGGAGGSGTEILPSAGSFSGARQRARTSQGGLGRPRMWQKVRSASGRTNTSTPGSGSDGVPLGGYFDDKQSALMTDTEGEEDEQDELGKDADALASKLSTITLAAEGGRGRTGSRDEDAVQAPVDRDATPQL</sequence>
<feature type="compositionally biased region" description="Basic and acidic residues" evidence="11">
    <location>
        <begin position="1048"/>
        <end position="1058"/>
    </location>
</feature>
<feature type="region of interest" description="Disordered" evidence="11">
    <location>
        <begin position="3788"/>
        <end position="3841"/>
    </location>
</feature>
<feature type="domain" description="AGC-kinase C-terminal" evidence="14">
    <location>
        <begin position="3303"/>
        <end position="3410"/>
    </location>
</feature>
<dbReference type="InterPro" id="IPR000014">
    <property type="entry name" value="PAS"/>
</dbReference>
<feature type="compositionally biased region" description="Low complexity" evidence="11">
    <location>
        <begin position="1738"/>
        <end position="1751"/>
    </location>
</feature>
<feature type="region of interest" description="Disordered" evidence="11">
    <location>
        <begin position="3177"/>
        <end position="3197"/>
    </location>
</feature>
<feature type="compositionally biased region" description="Low complexity" evidence="11">
    <location>
        <begin position="830"/>
        <end position="839"/>
    </location>
</feature>
<dbReference type="InterPro" id="IPR008271">
    <property type="entry name" value="Ser/Thr_kinase_AS"/>
</dbReference>
<feature type="region of interest" description="Disordered" evidence="11">
    <location>
        <begin position="1875"/>
        <end position="1970"/>
    </location>
</feature>
<feature type="region of interest" description="Disordered" evidence="11">
    <location>
        <begin position="3425"/>
        <end position="3461"/>
    </location>
</feature>
<feature type="modified residue" description="4-aspartylphosphate" evidence="10">
    <location>
        <position position="3697"/>
    </location>
</feature>
<dbReference type="OrthoDB" id="162894at2759"/>
<dbReference type="InterPro" id="IPR011009">
    <property type="entry name" value="Kinase-like_dom_sf"/>
</dbReference>
<feature type="compositionally biased region" description="Polar residues" evidence="11">
    <location>
        <begin position="276"/>
        <end position="287"/>
    </location>
</feature>
<dbReference type="SUPFAM" id="SSF56112">
    <property type="entry name" value="Protein kinase-like (PK-like)"/>
    <property type="match status" value="1"/>
</dbReference>
<feature type="compositionally biased region" description="Low complexity" evidence="11">
    <location>
        <begin position="934"/>
        <end position="956"/>
    </location>
</feature>
<dbReference type="CDD" id="cd17546">
    <property type="entry name" value="REC_hyHK_CKI1_RcsC-like"/>
    <property type="match status" value="1"/>
</dbReference>
<feature type="compositionally biased region" description="Basic and acidic residues" evidence="11">
    <location>
        <begin position="1120"/>
        <end position="1136"/>
    </location>
</feature>
<dbReference type="SUPFAM" id="SSF55785">
    <property type="entry name" value="PYP-like sensor domain (PAS domain)"/>
    <property type="match status" value="1"/>
</dbReference>
<feature type="compositionally biased region" description="Polar residues" evidence="11">
    <location>
        <begin position="3567"/>
        <end position="3586"/>
    </location>
</feature>
<feature type="region of interest" description="Disordered" evidence="11">
    <location>
        <begin position="645"/>
        <end position="664"/>
    </location>
</feature>
<feature type="compositionally biased region" description="Low complexity" evidence="11">
    <location>
        <begin position="976"/>
        <end position="988"/>
    </location>
</feature>
<evidence type="ECO:0000256" key="6">
    <source>
        <dbReference type="ARBA" id="ARBA00022777"/>
    </source>
</evidence>
<gene>
    <name evidence="15" type="ORF">BCV69DRAFT_54193</name>
</gene>
<feature type="region of interest" description="Disordered" evidence="11">
    <location>
        <begin position="729"/>
        <end position="763"/>
    </location>
</feature>
<keyword evidence="3 10" id="KW-0597">Phosphoprotein</keyword>
<dbReference type="GO" id="GO:0005524">
    <property type="term" value="F:ATP binding"/>
    <property type="evidence" value="ECO:0007669"/>
    <property type="project" value="UniProtKB-KW"/>
</dbReference>
<feature type="compositionally biased region" description="Basic and acidic residues" evidence="11">
    <location>
        <begin position="3887"/>
        <end position="3906"/>
    </location>
</feature>
<dbReference type="SMART" id="SM00220">
    <property type="entry name" value="S_TKc"/>
    <property type="match status" value="1"/>
</dbReference>
<feature type="compositionally biased region" description="Basic and acidic residues" evidence="11">
    <location>
        <begin position="180"/>
        <end position="199"/>
    </location>
</feature>
<feature type="compositionally biased region" description="Basic and acidic residues" evidence="11">
    <location>
        <begin position="1566"/>
        <end position="1584"/>
    </location>
</feature>
<evidence type="ECO:0000313" key="15">
    <source>
        <dbReference type="EMBL" id="PWN18962.1"/>
    </source>
</evidence>
<dbReference type="PANTHER" id="PTHR24356:SF1">
    <property type="entry name" value="SERINE_THREONINE-PROTEIN KINASE GREATWALL"/>
    <property type="match status" value="1"/>
</dbReference>
<feature type="compositionally biased region" description="Polar residues" evidence="11">
    <location>
        <begin position="3045"/>
        <end position="3078"/>
    </location>
</feature>
<feature type="region of interest" description="Disordered" evidence="11">
    <location>
        <begin position="1045"/>
        <end position="1065"/>
    </location>
</feature>
<dbReference type="InterPro" id="IPR050236">
    <property type="entry name" value="Ser_Thr_kinase_AGC"/>
</dbReference>
<feature type="region of interest" description="Disordered" evidence="11">
    <location>
        <begin position="1229"/>
        <end position="1265"/>
    </location>
</feature>
<feature type="compositionally biased region" description="Low complexity" evidence="11">
    <location>
        <begin position="297"/>
        <end position="335"/>
    </location>
</feature>
<evidence type="ECO:0000259" key="14">
    <source>
        <dbReference type="PROSITE" id="PS51285"/>
    </source>
</evidence>
<feature type="region of interest" description="Disordered" evidence="11">
    <location>
        <begin position="217"/>
        <end position="566"/>
    </location>
</feature>
<feature type="compositionally biased region" description="Low complexity" evidence="11">
    <location>
        <begin position="3437"/>
        <end position="3453"/>
    </location>
</feature>
<feature type="compositionally biased region" description="Basic and acidic residues" evidence="11">
    <location>
        <begin position="1468"/>
        <end position="1481"/>
    </location>
</feature>
<feature type="region of interest" description="Disordered" evidence="11">
    <location>
        <begin position="3560"/>
        <end position="3607"/>
    </location>
</feature>
<feature type="compositionally biased region" description="Polar residues" evidence="11">
    <location>
        <begin position="785"/>
        <end position="806"/>
    </location>
</feature>
<dbReference type="PROSITE" id="PS50110">
    <property type="entry name" value="RESPONSE_REGULATORY"/>
    <property type="match status" value="1"/>
</dbReference>
<evidence type="ECO:0000256" key="8">
    <source>
        <dbReference type="ARBA" id="ARBA00047899"/>
    </source>
</evidence>
<feature type="compositionally biased region" description="Low complexity" evidence="11">
    <location>
        <begin position="2173"/>
        <end position="2183"/>
    </location>
</feature>
<feature type="compositionally biased region" description="Low complexity" evidence="11">
    <location>
        <begin position="390"/>
        <end position="405"/>
    </location>
</feature>
<dbReference type="PANTHER" id="PTHR24356">
    <property type="entry name" value="SERINE/THREONINE-PROTEIN KINASE"/>
    <property type="match status" value="1"/>
</dbReference>
<keyword evidence="4" id="KW-0808">Transferase</keyword>
<feature type="region of interest" description="Disordered" evidence="11">
    <location>
        <begin position="2793"/>
        <end position="2882"/>
    </location>
</feature>